<evidence type="ECO:0000313" key="3">
    <source>
        <dbReference type="Proteomes" id="UP000018817"/>
    </source>
</evidence>
<feature type="compositionally biased region" description="Basic and acidic residues" evidence="1">
    <location>
        <begin position="211"/>
        <end position="237"/>
    </location>
</feature>
<feature type="compositionally biased region" description="Basic and acidic residues" evidence="1">
    <location>
        <begin position="146"/>
        <end position="159"/>
    </location>
</feature>
<dbReference type="GeneID" id="20183354"/>
<protein>
    <submittedName>
        <fullName evidence="2">Uncharacterized protein</fullName>
    </submittedName>
</protein>
<evidence type="ECO:0000256" key="1">
    <source>
        <dbReference type="SAM" id="MobiDB-lite"/>
    </source>
</evidence>
<proteinExistence type="predicted"/>
<feature type="compositionally biased region" description="Low complexity" evidence="1">
    <location>
        <begin position="199"/>
        <end position="210"/>
    </location>
</feature>
<dbReference type="EMBL" id="KI669600">
    <property type="protein sequence ID" value="ETN05270.1"/>
    <property type="molecule type" value="Genomic_DNA"/>
</dbReference>
<evidence type="ECO:0000313" key="2">
    <source>
        <dbReference type="EMBL" id="ETN05270.1"/>
    </source>
</evidence>
<reference evidence="2 3" key="2">
    <citation type="submission" date="2013-11" db="EMBL/GenBank/DDBJ databases">
        <title>The Genome Sequence of Phytophthora parasitica INRA-310.</title>
        <authorList>
            <consortium name="The Broad Institute Genomics Platform"/>
            <person name="Russ C."/>
            <person name="Tyler B."/>
            <person name="Panabieres F."/>
            <person name="Shan W."/>
            <person name="Tripathy S."/>
            <person name="Grunwald N."/>
            <person name="Machado M."/>
            <person name="Johnson C.S."/>
            <person name="Arredondo F."/>
            <person name="Hong C."/>
            <person name="Coffey M."/>
            <person name="Young S.K."/>
            <person name="Zeng Q."/>
            <person name="Gargeya S."/>
            <person name="Fitzgerald M."/>
            <person name="Abouelleil A."/>
            <person name="Alvarado L."/>
            <person name="Chapman S.B."/>
            <person name="Gainer-Dewar J."/>
            <person name="Goldberg J."/>
            <person name="Griggs A."/>
            <person name="Gujja S."/>
            <person name="Hansen M."/>
            <person name="Howarth C."/>
            <person name="Imamovic A."/>
            <person name="Ireland A."/>
            <person name="Larimer J."/>
            <person name="McCowan C."/>
            <person name="Murphy C."/>
            <person name="Pearson M."/>
            <person name="Poon T.W."/>
            <person name="Priest M."/>
            <person name="Roberts A."/>
            <person name="Saif S."/>
            <person name="Shea T."/>
            <person name="Sykes S."/>
            <person name="Wortman J."/>
            <person name="Nusbaum C."/>
            <person name="Birren B."/>
        </authorList>
    </citation>
    <scope>NUCLEOTIDE SEQUENCE [LARGE SCALE GENOMIC DNA]</scope>
    <source>
        <strain evidence="2 3">INRA-310</strain>
    </source>
</reference>
<feature type="compositionally biased region" description="Acidic residues" evidence="1">
    <location>
        <begin position="111"/>
        <end position="134"/>
    </location>
</feature>
<gene>
    <name evidence="2" type="ORF">PPTG_14043</name>
</gene>
<dbReference type="VEuPathDB" id="FungiDB:PPTG_14043"/>
<feature type="region of interest" description="Disordered" evidence="1">
    <location>
        <begin position="29"/>
        <end position="343"/>
    </location>
</feature>
<feature type="compositionally biased region" description="Polar residues" evidence="1">
    <location>
        <begin position="297"/>
        <end position="309"/>
    </location>
</feature>
<accession>W2PZ43</accession>
<dbReference type="OrthoDB" id="129196at2759"/>
<feature type="compositionally biased region" description="Polar residues" evidence="1">
    <location>
        <begin position="280"/>
        <end position="289"/>
    </location>
</feature>
<reference evidence="3" key="1">
    <citation type="submission" date="2011-12" db="EMBL/GenBank/DDBJ databases">
        <authorList>
            <consortium name="The Broad Institute Genome Sequencing Platform"/>
            <person name="Russ C."/>
            <person name="Tyler B."/>
            <person name="Panabieres F."/>
            <person name="Shan W."/>
            <person name="Tripathy S."/>
            <person name="Grunwald N."/>
            <person name="Machado M."/>
            <person name="Young S.K."/>
            <person name="Zeng Q."/>
            <person name="Gargeya S."/>
            <person name="Fitzgerald M."/>
            <person name="Haas B."/>
            <person name="Abouelleil A."/>
            <person name="Alvarado L."/>
            <person name="Arachchi H.M."/>
            <person name="Berlin A."/>
            <person name="Chapman S.B."/>
            <person name="Gearin G."/>
            <person name="Goldberg J."/>
            <person name="Griggs A."/>
            <person name="Gujja S."/>
            <person name="Hansen M."/>
            <person name="Heiman D."/>
            <person name="Howarth C."/>
            <person name="Larimer J."/>
            <person name="Lui A."/>
            <person name="MacDonald P.J.P."/>
            <person name="McCowen C."/>
            <person name="Montmayeur A."/>
            <person name="Murphy C."/>
            <person name="Neiman D."/>
            <person name="Pearson M."/>
            <person name="Priest M."/>
            <person name="Roberts A."/>
            <person name="Saif S."/>
            <person name="Shea T."/>
            <person name="Sisk P."/>
            <person name="Stolte C."/>
            <person name="Sykes S."/>
            <person name="Wortman J."/>
            <person name="Nusbaum C."/>
            <person name="Birren B."/>
        </authorList>
    </citation>
    <scope>NUCLEOTIDE SEQUENCE [LARGE SCALE GENOMIC DNA]</scope>
    <source>
        <strain evidence="3">INRA-310</strain>
    </source>
</reference>
<organism evidence="2 3">
    <name type="scientific">Phytophthora nicotianae (strain INRA-310)</name>
    <name type="common">Phytophthora parasitica</name>
    <dbReference type="NCBI Taxonomy" id="761204"/>
    <lineage>
        <taxon>Eukaryota</taxon>
        <taxon>Sar</taxon>
        <taxon>Stramenopiles</taxon>
        <taxon>Oomycota</taxon>
        <taxon>Peronosporomycetes</taxon>
        <taxon>Peronosporales</taxon>
        <taxon>Peronosporaceae</taxon>
        <taxon>Phytophthora</taxon>
    </lineage>
</organism>
<sequence length="343" mass="37370">MTSRHETRAEKQAFLEQLSRAHDGDRLRILKEHQQYLNGQRPTDADFSSARKQTSQQGRQPRAWVPPTGKDASYMRANKHSALMTRRALAAKTVAGSDKKRLGPRNKLVDEPSDEDEDYEDDEEGDDDECEDEGYGSAGFYAESQKGSEAEMMLHEAKTSKASRKKSTVATKEASKATAAAKKPRKKSARTLAKEVREAAVAAAKAAKVKAAQDKATEQQRAGKEAKSAARKRLEGKNKRRKTATAMGSNSPKRWGSPHIATNDSEESSDSRRAERAVTPATSGANSDLATPASLLLRTTTHGETSRPQPTARIADPLPRSAPSTAHDGPPLPQPAESSEFRL</sequence>
<feature type="compositionally biased region" description="Polar residues" evidence="1">
    <location>
        <begin position="50"/>
        <end position="59"/>
    </location>
</feature>
<dbReference type="Proteomes" id="UP000018817">
    <property type="component" value="Unassembled WGS sequence"/>
</dbReference>
<dbReference type="OMA" id="GFYAESQ"/>
<dbReference type="AlphaFoldDB" id="W2PZ43"/>
<dbReference type="RefSeq" id="XP_008909245.1">
    <property type="nucleotide sequence ID" value="XM_008910997.1"/>
</dbReference>
<feature type="compositionally biased region" description="Low complexity" evidence="1">
    <location>
        <begin position="168"/>
        <end position="181"/>
    </location>
</feature>
<name>W2PZ43_PHYN3</name>